<reference evidence="1" key="1">
    <citation type="submission" date="2020-05" db="EMBL/GenBank/DDBJ databases">
        <authorList>
            <person name="Chiriac C."/>
            <person name="Salcher M."/>
            <person name="Ghai R."/>
            <person name="Kavagutti S V."/>
        </authorList>
    </citation>
    <scope>NUCLEOTIDE SEQUENCE</scope>
</reference>
<proteinExistence type="predicted"/>
<protein>
    <submittedName>
        <fullName evidence="1">Unannotated protein</fullName>
    </submittedName>
</protein>
<name>A0A6J6ZVJ6_9ZZZZ</name>
<gene>
    <name evidence="1" type="ORF">UFOPK3124_01232</name>
</gene>
<evidence type="ECO:0000313" key="1">
    <source>
        <dbReference type="EMBL" id="CAB4824531.1"/>
    </source>
</evidence>
<dbReference type="EMBL" id="CAFAAY010000145">
    <property type="protein sequence ID" value="CAB4824531.1"/>
    <property type="molecule type" value="Genomic_DNA"/>
</dbReference>
<accession>A0A6J6ZVJ6</accession>
<dbReference type="AlphaFoldDB" id="A0A6J6ZVJ6"/>
<sequence>MEASTITFEKRDRRFFIIRPFRLKRRKMVFCWVGSGSQKAALLVRHRDDVAIISDDDVDTKPCLNGAQTARAAEISLEPPSAGLVEEQPLGAATTHRRAEALKQFNHHHRDAALRKSLARMDCQTGRHQLSPSFGIRRSLTLLRCQLTPATRPQLPTLLGRRQNGVGMRARRSRASR</sequence>
<organism evidence="1">
    <name type="scientific">freshwater metagenome</name>
    <dbReference type="NCBI Taxonomy" id="449393"/>
    <lineage>
        <taxon>unclassified sequences</taxon>
        <taxon>metagenomes</taxon>
        <taxon>ecological metagenomes</taxon>
    </lineage>
</organism>